<sequence length="87" mass="10080">MFSGEIGLNVPIDKNEFIIKFLRPCKFYAKSALEKIKAYYRFRVNHSHYCRDLFPSATRAAFDRSIVSILAPRDQHGRRIMLIESGG</sequence>
<dbReference type="OrthoDB" id="75724at2759"/>
<keyword evidence="2" id="KW-1185">Reference proteome</keyword>
<dbReference type="Gene3D" id="1.10.8.20">
    <property type="entry name" value="N-terminal domain of phosphatidylinositol transfer protein sec14p"/>
    <property type="match status" value="1"/>
</dbReference>
<dbReference type="GO" id="GO:0016020">
    <property type="term" value="C:membrane"/>
    <property type="evidence" value="ECO:0007669"/>
    <property type="project" value="TreeGrafter"/>
</dbReference>
<name>A0A4C1SXQ1_EUMVA</name>
<comment type="caution">
    <text evidence="1">The sequence shown here is derived from an EMBL/GenBank/DDBJ whole genome shotgun (WGS) entry which is preliminary data.</text>
</comment>
<dbReference type="InterPro" id="IPR036273">
    <property type="entry name" value="CRAL/TRIO_N_dom_sf"/>
</dbReference>
<dbReference type="Proteomes" id="UP000299102">
    <property type="component" value="Unassembled WGS sequence"/>
</dbReference>
<evidence type="ECO:0000313" key="1">
    <source>
        <dbReference type="EMBL" id="GBP06047.1"/>
    </source>
</evidence>
<evidence type="ECO:0000313" key="2">
    <source>
        <dbReference type="Proteomes" id="UP000299102"/>
    </source>
</evidence>
<dbReference type="STRING" id="151549.A0A4C1SXQ1"/>
<organism evidence="1 2">
    <name type="scientific">Eumeta variegata</name>
    <name type="common">Bagworm moth</name>
    <name type="synonym">Eumeta japonica</name>
    <dbReference type="NCBI Taxonomy" id="151549"/>
    <lineage>
        <taxon>Eukaryota</taxon>
        <taxon>Metazoa</taxon>
        <taxon>Ecdysozoa</taxon>
        <taxon>Arthropoda</taxon>
        <taxon>Hexapoda</taxon>
        <taxon>Insecta</taxon>
        <taxon>Pterygota</taxon>
        <taxon>Neoptera</taxon>
        <taxon>Endopterygota</taxon>
        <taxon>Lepidoptera</taxon>
        <taxon>Glossata</taxon>
        <taxon>Ditrysia</taxon>
        <taxon>Tineoidea</taxon>
        <taxon>Psychidae</taxon>
        <taxon>Oiketicinae</taxon>
        <taxon>Eumeta</taxon>
    </lineage>
</organism>
<reference evidence="1 2" key="1">
    <citation type="journal article" date="2019" name="Commun. Biol.">
        <title>The bagworm genome reveals a unique fibroin gene that provides high tensile strength.</title>
        <authorList>
            <person name="Kono N."/>
            <person name="Nakamura H."/>
            <person name="Ohtoshi R."/>
            <person name="Tomita M."/>
            <person name="Numata K."/>
            <person name="Arakawa K."/>
        </authorList>
    </citation>
    <scope>NUCLEOTIDE SEQUENCE [LARGE SCALE GENOMIC DNA]</scope>
</reference>
<protein>
    <submittedName>
        <fullName evidence="1">Retinaldehyde-binding protein 1</fullName>
    </submittedName>
</protein>
<dbReference type="PANTHER" id="PTHR10174">
    <property type="entry name" value="ALPHA-TOCOPHEROL TRANSFER PROTEIN-RELATED"/>
    <property type="match status" value="1"/>
</dbReference>
<dbReference type="SUPFAM" id="SSF46938">
    <property type="entry name" value="CRAL/TRIO N-terminal domain"/>
    <property type="match status" value="1"/>
</dbReference>
<dbReference type="PANTHER" id="PTHR10174:SF220">
    <property type="entry name" value="LD41874P"/>
    <property type="match status" value="1"/>
</dbReference>
<proteinExistence type="predicted"/>
<gene>
    <name evidence="1" type="primary">RLBP1</name>
    <name evidence="1" type="ORF">EVAR_3284_1</name>
</gene>
<dbReference type="EMBL" id="BGZK01000020">
    <property type="protein sequence ID" value="GBP06047.1"/>
    <property type="molecule type" value="Genomic_DNA"/>
</dbReference>
<dbReference type="AlphaFoldDB" id="A0A4C1SXQ1"/>
<dbReference type="GO" id="GO:1902936">
    <property type="term" value="F:phosphatidylinositol bisphosphate binding"/>
    <property type="evidence" value="ECO:0007669"/>
    <property type="project" value="TreeGrafter"/>
</dbReference>
<accession>A0A4C1SXQ1</accession>